<dbReference type="EMBL" id="MTYJ01000252">
    <property type="protein sequence ID" value="OWA52120.1"/>
    <property type="molecule type" value="Genomic_DNA"/>
</dbReference>
<name>A0A9X6NE03_HYPEX</name>
<feature type="region of interest" description="Disordered" evidence="1">
    <location>
        <begin position="1"/>
        <end position="57"/>
    </location>
</feature>
<dbReference type="AlphaFoldDB" id="A0A9X6NE03"/>
<feature type="compositionally biased region" description="Low complexity" evidence="1">
    <location>
        <begin position="1"/>
        <end position="28"/>
    </location>
</feature>
<feature type="compositionally biased region" description="Low complexity" evidence="1">
    <location>
        <begin position="46"/>
        <end position="57"/>
    </location>
</feature>
<dbReference type="Pfam" id="PF00188">
    <property type="entry name" value="CAP"/>
    <property type="match status" value="1"/>
</dbReference>
<feature type="domain" description="SCP" evidence="2">
    <location>
        <begin position="80"/>
        <end position="208"/>
    </location>
</feature>
<keyword evidence="4" id="KW-1185">Reference proteome</keyword>
<reference evidence="4" key="1">
    <citation type="submission" date="2017-01" db="EMBL/GenBank/DDBJ databases">
        <title>Comparative genomics of anhydrobiosis in the tardigrade Hypsibius dujardini.</title>
        <authorList>
            <person name="Yoshida Y."/>
            <person name="Koutsovoulos G."/>
            <person name="Laetsch D."/>
            <person name="Stevens L."/>
            <person name="Kumar S."/>
            <person name="Horikawa D."/>
            <person name="Ishino K."/>
            <person name="Komine S."/>
            <person name="Tomita M."/>
            <person name="Blaxter M."/>
            <person name="Arakawa K."/>
        </authorList>
    </citation>
    <scope>NUCLEOTIDE SEQUENCE [LARGE SCALE GENOMIC DNA]</scope>
    <source>
        <strain evidence="4">Z151</strain>
    </source>
</reference>
<evidence type="ECO:0000256" key="1">
    <source>
        <dbReference type="SAM" id="MobiDB-lite"/>
    </source>
</evidence>
<gene>
    <name evidence="3" type="ORF">BV898_16581</name>
</gene>
<proteinExistence type="predicted"/>
<evidence type="ECO:0000313" key="4">
    <source>
        <dbReference type="Proteomes" id="UP000192578"/>
    </source>
</evidence>
<accession>A0A9X6NE03</accession>
<dbReference type="PRINTS" id="PR00837">
    <property type="entry name" value="V5TPXLIKE"/>
</dbReference>
<dbReference type="InterPro" id="IPR001283">
    <property type="entry name" value="CRISP-related"/>
</dbReference>
<evidence type="ECO:0000313" key="3">
    <source>
        <dbReference type="EMBL" id="OWA52120.1"/>
    </source>
</evidence>
<dbReference type="InterPro" id="IPR002413">
    <property type="entry name" value="V5_allergen-like"/>
</dbReference>
<sequence>MEWNSGYNSNSNSGYSSNSYSTDSPNSNQYNPNRNTYSPVQSPASYGNNGNNDNNMYMYVKPVPTSAPGCDKPQDPSCAATRATILGLINKVRRGVKAADMLQVSWDPTAAADAQRLAAECRPAGPNAHDDPADRHSCGQNIASDVQNWEGVFQLWNQEVKDFKWGMKCNLRATGNYTQNVWASSNKISCGWRACGGKGNFVCNYCQA</sequence>
<comment type="caution">
    <text evidence="3">The sequence shown here is derived from an EMBL/GenBank/DDBJ whole genome shotgun (WGS) entry which is preliminary data.</text>
</comment>
<feature type="compositionally biased region" description="Polar residues" evidence="1">
    <location>
        <begin position="29"/>
        <end position="45"/>
    </location>
</feature>
<evidence type="ECO:0000259" key="2">
    <source>
        <dbReference type="SMART" id="SM00198"/>
    </source>
</evidence>
<organism evidence="3 4">
    <name type="scientific">Hypsibius exemplaris</name>
    <name type="common">Freshwater tardigrade</name>
    <dbReference type="NCBI Taxonomy" id="2072580"/>
    <lineage>
        <taxon>Eukaryota</taxon>
        <taxon>Metazoa</taxon>
        <taxon>Ecdysozoa</taxon>
        <taxon>Tardigrada</taxon>
        <taxon>Eutardigrada</taxon>
        <taxon>Parachela</taxon>
        <taxon>Hypsibioidea</taxon>
        <taxon>Hypsibiidae</taxon>
        <taxon>Hypsibius</taxon>
    </lineage>
</organism>
<dbReference type="Gene3D" id="3.40.33.10">
    <property type="entry name" value="CAP"/>
    <property type="match status" value="1"/>
</dbReference>
<dbReference type="SUPFAM" id="SSF55797">
    <property type="entry name" value="PR-1-like"/>
    <property type="match status" value="1"/>
</dbReference>
<dbReference type="InterPro" id="IPR014044">
    <property type="entry name" value="CAP_dom"/>
</dbReference>
<dbReference type="InterPro" id="IPR035940">
    <property type="entry name" value="CAP_sf"/>
</dbReference>
<dbReference type="OrthoDB" id="337038at2759"/>
<dbReference type="PANTHER" id="PTHR10334">
    <property type="entry name" value="CYSTEINE-RICH SECRETORY PROTEIN-RELATED"/>
    <property type="match status" value="1"/>
</dbReference>
<dbReference type="Proteomes" id="UP000192578">
    <property type="component" value="Unassembled WGS sequence"/>
</dbReference>
<dbReference type="PRINTS" id="PR00838">
    <property type="entry name" value="V5ALLERGEN"/>
</dbReference>
<dbReference type="SMART" id="SM00198">
    <property type="entry name" value="SCP"/>
    <property type="match status" value="1"/>
</dbReference>
<protein>
    <recommendedName>
        <fullName evidence="2">SCP domain-containing protein</fullName>
    </recommendedName>
</protein>